<organism evidence="3 4">
    <name type="scientific">Ensete ventricosum</name>
    <name type="common">Abyssinian banana</name>
    <name type="synonym">Musa ensete</name>
    <dbReference type="NCBI Taxonomy" id="4639"/>
    <lineage>
        <taxon>Eukaryota</taxon>
        <taxon>Viridiplantae</taxon>
        <taxon>Streptophyta</taxon>
        <taxon>Embryophyta</taxon>
        <taxon>Tracheophyta</taxon>
        <taxon>Spermatophyta</taxon>
        <taxon>Magnoliopsida</taxon>
        <taxon>Liliopsida</taxon>
        <taxon>Zingiberales</taxon>
        <taxon>Musaceae</taxon>
        <taxon>Ensete</taxon>
    </lineage>
</organism>
<name>A0A426XX85_ENSVE</name>
<dbReference type="AlphaFoldDB" id="A0A426XX85"/>
<keyword evidence="1" id="KW-0175">Coiled coil</keyword>
<dbReference type="EMBL" id="AMZH03016643">
    <property type="protein sequence ID" value="RRT44168.1"/>
    <property type="molecule type" value="Genomic_DNA"/>
</dbReference>
<reference evidence="3 4" key="1">
    <citation type="journal article" date="2014" name="Agronomy (Basel)">
        <title>A Draft Genome Sequence for Ensete ventricosum, the Drought-Tolerant Tree Against Hunger.</title>
        <authorList>
            <person name="Harrison J."/>
            <person name="Moore K.A."/>
            <person name="Paszkiewicz K."/>
            <person name="Jones T."/>
            <person name="Grant M."/>
            <person name="Ambacheew D."/>
            <person name="Muzemil S."/>
            <person name="Studholme D.J."/>
        </authorList>
    </citation>
    <scope>NUCLEOTIDE SEQUENCE [LARGE SCALE GENOMIC DNA]</scope>
</reference>
<evidence type="ECO:0000256" key="1">
    <source>
        <dbReference type="SAM" id="Coils"/>
    </source>
</evidence>
<feature type="compositionally biased region" description="Basic and acidic residues" evidence="2">
    <location>
        <begin position="305"/>
        <end position="322"/>
    </location>
</feature>
<gene>
    <name evidence="3" type="ORF">B296_00047329</name>
</gene>
<comment type="caution">
    <text evidence="3">The sequence shown here is derived from an EMBL/GenBank/DDBJ whole genome shotgun (WGS) entry which is preliminary data.</text>
</comment>
<sequence length="490" mass="54835">MIGLMVAERYISVTIRLMVVERRVLGTTGLMMANRCILGTIGLMMAERCVSSMIGLMVAERCVSGMIGPMVAERRVSGTTGLMVTKTHISGTIGLMVTEIRILGMTGLMMIKGFSSFRPLISFDQVGCPPRVRLVSGSFPLPVQRGCGPRVPKLASRGRHVRGYLPRRMPDHGGILRVDWSIHLISNVPPLLSEEESIMVNRLRGILPLSQATRDMTEKWLVEVRLSPTSRGAMDLSVLRKKPRMPGWKSAPAAGPESTQPEVEVIHMETSAKRHVGSMVADQATISRPGKWVKIAVRKHKSHRDKGSSRWATREREPEVSAKDSSPTCRRPKLMKDLCGIQVREDEEGYYILQMANWALKDSSAVMRARWPNLLYQARADNAKLRSGVDKLTSRLVHANKEIDELREGLAESQRQLKEQKVDPRKADDELLKLMRENEFLKAELPGRSVANHKQSVLGNCLSSRFARMQVRSRTILTTRYGPCQREGGE</sequence>
<feature type="coiled-coil region" evidence="1">
    <location>
        <begin position="389"/>
        <end position="423"/>
    </location>
</feature>
<evidence type="ECO:0000256" key="2">
    <source>
        <dbReference type="SAM" id="MobiDB-lite"/>
    </source>
</evidence>
<evidence type="ECO:0000313" key="4">
    <source>
        <dbReference type="Proteomes" id="UP000287651"/>
    </source>
</evidence>
<evidence type="ECO:0000313" key="3">
    <source>
        <dbReference type="EMBL" id="RRT44168.1"/>
    </source>
</evidence>
<accession>A0A426XX85</accession>
<protein>
    <submittedName>
        <fullName evidence="3">Uncharacterized protein</fullName>
    </submittedName>
</protein>
<feature type="region of interest" description="Disordered" evidence="2">
    <location>
        <begin position="298"/>
        <end position="328"/>
    </location>
</feature>
<dbReference type="Proteomes" id="UP000287651">
    <property type="component" value="Unassembled WGS sequence"/>
</dbReference>
<proteinExistence type="predicted"/>